<dbReference type="InterPro" id="IPR044780">
    <property type="entry name" value="Heh2/Src1"/>
</dbReference>
<feature type="compositionally biased region" description="Low complexity" evidence="7">
    <location>
        <begin position="19"/>
        <end position="29"/>
    </location>
</feature>
<keyword evidence="4 8" id="KW-1133">Transmembrane helix</keyword>
<evidence type="ECO:0000259" key="9">
    <source>
        <dbReference type="Pfam" id="PF09402"/>
    </source>
</evidence>
<feature type="domain" description="Man1/Src1-like C-terminal" evidence="9">
    <location>
        <begin position="88"/>
        <end position="348"/>
    </location>
</feature>
<evidence type="ECO:0000313" key="11">
    <source>
        <dbReference type="Proteomes" id="UP001279734"/>
    </source>
</evidence>
<comment type="subcellular location">
    <subcellularLocation>
        <location evidence="1">Nucleus inner membrane</location>
    </subcellularLocation>
</comment>
<comment type="caution">
    <text evidence="10">The sequence shown here is derived from an EMBL/GenBank/DDBJ whole genome shotgun (WGS) entry which is preliminary data.</text>
</comment>
<dbReference type="AlphaFoldDB" id="A0AAD3T606"/>
<evidence type="ECO:0000256" key="8">
    <source>
        <dbReference type="SAM" id="Phobius"/>
    </source>
</evidence>
<dbReference type="InterPro" id="IPR018996">
    <property type="entry name" value="Man1/Src1-like_C"/>
</dbReference>
<keyword evidence="2" id="KW-0597">Phosphoprotein</keyword>
<evidence type="ECO:0000256" key="4">
    <source>
        <dbReference type="ARBA" id="ARBA00022989"/>
    </source>
</evidence>
<dbReference type="InterPro" id="IPR041885">
    <property type="entry name" value="MAN1_winged_helix_dom"/>
</dbReference>
<feature type="compositionally biased region" description="Basic residues" evidence="7">
    <location>
        <begin position="1"/>
        <end position="10"/>
    </location>
</feature>
<evidence type="ECO:0000256" key="2">
    <source>
        <dbReference type="ARBA" id="ARBA00022553"/>
    </source>
</evidence>
<evidence type="ECO:0000256" key="5">
    <source>
        <dbReference type="ARBA" id="ARBA00023136"/>
    </source>
</evidence>
<protein>
    <recommendedName>
        <fullName evidence="9">Man1/Src1-like C-terminal domain-containing protein</fullName>
    </recommendedName>
</protein>
<dbReference type="EMBL" id="BSYO01000025">
    <property type="protein sequence ID" value="GMH22611.1"/>
    <property type="molecule type" value="Genomic_DNA"/>
</dbReference>
<evidence type="ECO:0000256" key="7">
    <source>
        <dbReference type="SAM" id="MobiDB-lite"/>
    </source>
</evidence>
<dbReference type="GO" id="GO:0034399">
    <property type="term" value="C:nuclear periphery"/>
    <property type="evidence" value="ECO:0007669"/>
    <property type="project" value="TreeGrafter"/>
</dbReference>
<organism evidence="10 11">
    <name type="scientific">Nepenthes gracilis</name>
    <name type="common">Slender pitcher plant</name>
    <dbReference type="NCBI Taxonomy" id="150966"/>
    <lineage>
        <taxon>Eukaryota</taxon>
        <taxon>Viridiplantae</taxon>
        <taxon>Streptophyta</taxon>
        <taxon>Embryophyta</taxon>
        <taxon>Tracheophyta</taxon>
        <taxon>Spermatophyta</taxon>
        <taxon>Magnoliopsida</taxon>
        <taxon>eudicotyledons</taxon>
        <taxon>Gunneridae</taxon>
        <taxon>Pentapetalae</taxon>
        <taxon>Caryophyllales</taxon>
        <taxon>Nepenthaceae</taxon>
        <taxon>Nepenthes</taxon>
    </lineage>
</organism>
<feature type="region of interest" description="Disordered" evidence="7">
    <location>
        <begin position="362"/>
        <end position="392"/>
    </location>
</feature>
<feature type="transmembrane region" description="Helical" evidence="8">
    <location>
        <begin position="239"/>
        <end position="259"/>
    </location>
</feature>
<evidence type="ECO:0000256" key="1">
    <source>
        <dbReference type="ARBA" id="ARBA00004540"/>
    </source>
</evidence>
<keyword evidence="11" id="KW-1185">Reference proteome</keyword>
<evidence type="ECO:0000256" key="3">
    <source>
        <dbReference type="ARBA" id="ARBA00022692"/>
    </source>
</evidence>
<gene>
    <name evidence="10" type="ORF">Nepgr_024454</name>
</gene>
<name>A0AAD3T606_NEPGR</name>
<feature type="compositionally biased region" description="Polar residues" evidence="7">
    <location>
        <begin position="383"/>
        <end position="392"/>
    </location>
</feature>
<keyword evidence="3 8" id="KW-0812">Transmembrane</keyword>
<feature type="transmembrane region" description="Helical" evidence="8">
    <location>
        <begin position="54"/>
        <end position="75"/>
    </location>
</feature>
<dbReference type="PANTHER" id="PTHR47808">
    <property type="entry name" value="INNER NUCLEAR MEMBRANE PROTEIN HEH2-RELATED"/>
    <property type="match status" value="1"/>
</dbReference>
<evidence type="ECO:0000256" key="6">
    <source>
        <dbReference type="ARBA" id="ARBA00023242"/>
    </source>
</evidence>
<dbReference type="GO" id="GO:0071763">
    <property type="term" value="P:nuclear membrane organization"/>
    <property type="evidence" value="ECO:0007669"/>
    <property type="project" value="TreeGrafter"/>
</dbReference>
<keyword evidence="6" id="KW-0539">Nucleus</keyword>
<dbReference type="GO" id="GO:0005637">
    <property type="term" value="C:nuclear inner membrane"/>
    <property type="evidence" value="ECO:0007669"/>
    <property type="project" value="UniProtKB-SubCell"/>
</dbReference>
<dbReference type="PANTHER" id="PTHR47808:SF2">
    <property type="entry name" value="LEM DOMAIN-CONTAINING PROTEIN 2"/>
    <property type="match status" value="1"/>
</dbReference>
<dbReference type="GO" id="GO:0003682">
    <property type="term" value="F:chromatin binding"/>
    <property type="evidence" value="ECO:0007669"/>
    <property type="project" value="InterPro"/>
</dbReference>
<evidence type="ECO:0000313" key="10">
    <source>
        <dbReference type="EMBL" id="GMH22611.1"/>
    </source>
</evidence>
<proteinExistence type="predicted"/>
<dbReference type="Proteomes" id="UP001279734">
    <property type="component" value="Unassembled WGS sequence"/>
</dbReference>
<sequence length="392" mass="44987">MSATPRKRSKSASTNLKYKSSNNPNTTSTVSSVKSLLMEPPSNILPSKIEFLELMAMITIAVLVAVGCHFLVAIYSRQPKPFCDSNVEYDDSLSDSCEPCPSNGQCHDGLLECIQGYKKYGKLCVEDGIVNEVAQKMFEWVENHLCQAYAQFLCDGTGTIWIPEDQLRNDLDTFWQMNSFGLDNITCLYAKDKVVDSIDGWLETRKNYEGIKELKCRDTVAENYKTTTCLVRQWIAKHSLLLIPVCSLLLGCVFLLLRIQRRWHLSKRTEQLYHQVCDVLEENALLSKNVNDREAWLVASRLRDHLLSPKERRDPLLWKKVEELVNEDSRMECYPKIVKGEPKVVWEWQVEGSLRKPKKGELRNLNSSAVDTNRRSHEEDRSLNISSEQTLM</sequence>
<feature type="compositionally biased region" description="Basic and acidic residues" evidence="7">
    <location>
        <begin position="372"/>
        <end position="382"/>
    </location>
</feature>
<feature type="region of interest" description="Disordered" evidence="7">
    <location>
        <begin position="1"/>
        <end position="29"/>
    </location>
</feature>
<dbReference type="Pfam" id="PF09402">
    <property type="entry name" value="MSC"/>
    <property type="match status" value="1"/>
</dbReference>
<dbReference type="GO" id="GO:0005783">
    <property type="term" value="C:endoplasmic reticulum"/>
    <property type="evidence" value="ECO:0007669"/>
    <property type="project" value="TreeGrafter"/>
</dbReference>
<reference evidence="10" key="1">
    <citation type="submission" date="2023-05" db="EMBL/GenBank/DDBJ databases">
        <title>Nepenthes gracilis genome sequencing.</title>
        <authorList>
            <person name="Fukushima K."/>
        </authorList>
    </citation>
    <scope>NUCLEOTIDE SEQUENCE</scope>
    <source>
        <strain evidence="10">SING2019-196</strain>
    </source>
</reference>
<keyword evidence="5 8" id="KW-0472">Membrane</keyword>
<dbReference type="Gene3D" id="1.10.10.1180">
    <property type="entry name" value="MAN1, winged-helix domain"/>
    <property type="match status" value="1"/>
</dbReference>
<accession>A0AAD3T606</accession>